<dbReference type="EMBL" id="FQUS01000012">
    <property type="protein sequence ID" value="SHF71217.1"/>
    <property type="molecule type" value="Genomic_DNA"/>
</dbReference>
<feature type="compositionally biased region" description="Polar residues" evidence="1">
    <location>
        <begin position="501"/>
        <end position="511"/>
    </location>
</feature>
<name>A0A1M5DW53_9BACT</name>
<feature type="domain" description="YdbS-like PH" evidence="3">
    <location>
        <begin position="252"/>
        <end position="327"/>
    </location>
</feature>
<feature type="region of interest" description="Disordered" evidence="1">
    <location>
        <begin position="486"/>
        <end position="511"/>
    </location>
</feature>
<organism evidence="4 5">
    <name type="scientific">Fodinibius roseus</name>
    <dbReference type="NCBI Taxonomy" id="1194090"/>
    <lineage>
        <taxon>Bacteria</taxon>
        <taxon>Pseudomonadati</taxon>
        <taxon>Balneolota</taxon>
        <taxon>Balneolia</taxon>
        <taxon>Balneolales</taxon>
        <taxon>Balneolaceae</taxon>
        <taxon>Fodinibius</taxon>
    </lineage>
</organism>
<gene>
    <name evidence="4" type="ORF">SAMN05443144_11252</name>
</gene>
<dbReference type="PIRSF" id="PIRSF026631">
    <property type="entry name" value="UCP026631"/>
    <property type="match status" value="1"/>
</dbReference>
<keyword evidence="2" id="KW-0812">Transmembrane</keyword>
<dbReference type="InterPro" id="IPR014529">
    <property type="entry name" value="UCP026631"/>
</dbReference>
<feature type="domain" description="YdbS-like PH" evidence="3">
    <location>
        <begin position="400"/>
        <end position="479"/>
    </location>
</feature>
<keyword evidence="2" id="KW-0472">Membrane</keyword>
<accession>A0A1M5DW53</accession>
<protein>
    <submittedName>
        <fullName evidence="4">Putative membrane protein</fullName>
    </submittedName>
</protein>
<feature type="transmembrane region" description="Helical" evidence="2">
    <location>
        <begin position="359"/>
        <end position="377"/>
    </location>
</feature>
<evidence type="ECO:0000313" key="5">
    <source>
        <dbReference type="Proteomes" id="UP000184041"/>
    </source>
</evidence>
<dbReference type="RefSeq" id="WP_073064453.1">
    <property type="nucleotide sequence ID" value="NZ_FQUS01000012.1"/>
</dbReference>
<feature type="transmembrane region" description="Helical" evidence="2">
    <location>
        <begin position="228"/>
        <end position="253"/>
    </location>
</feature>
<dbReference type="Pfam" id="PF03703">
    <property type="entry name" value="bPH_2"/>
    <property type="match status" value="3"/>
</dbReference>
<reference evidence="4 5" key="1">
    <citation type="submission" date="2016-11" db="EMBL/GenBank/DDBJ databases">
        <authorList>
            <person name="Jaros S."/>
            <person name="Januszkiewicz K."/>
            <person name="Wedrychowicz H."/>
        </authorList>
    </citation>
    <scope>NUCLEOTIDE SEQUENCE [LARGE SCALE GENOMIC DNA]</scope>
    <source>
        <strain evidence="4 5">DSM 21986</strain>
    </source>
</reference>
<feature type="region of interest" description="Disordered" evidence="1">
    <location>
        <begin position="149"/>
        <end position="168"/>
    </location>
</feature>
<evidence type="ECO:0000259" key="3">
    <source>
        <dbReference type="Pfam" id="PF03703"/>
    </source>
</evidence>
<dbReference type="OrthoDB" id="1049931at2"/>
<keyword evidence="2" id="KW-1133">Transmembrane helix</keyword>
<keyword evidence="5" id="KW-1185">Reference proteome</keyword>
<evidence type="ECO:0000256" key="1">
    <source>
        <dbReference type="SAM" id="MobiDB-lite"/>
    </source>
</evidence>
<proteinExistence type="predicted"/>
<evidence type="ECO:0000313" key="4">
    <source>
        <dbReference type="EMBL" id="SHF71217.1"/>
    </source>
</evidence>
<dbReference type="Proteomes" id="UP000184041">
    <property type="component" value="Unassembled WGS sequence"/>
</dbReference>
<evidence type="ECO:0000256" key="2">
    <source>
        <dbReference type="SAM" id="Phobius"/>
    </source>
</evidence>
<dbReference type="AlphaFoldDB" id="A0A1M5DW53"/>
<dbReference type="STRING" id="1194090.SAMN05443144_11252"/>
<feature type="transmembrane region" description="Helical" evidence="2">
    <location>
        <begin position="179"/>
        <end position="203"/>
    </location>
</feature>
<dbReference type="PANTHER" id="PTHR34473">
    <property type="entry name" value="UPF0699 TRANSMEMBRANE PROTEIN YDBS"/>
    <property type="match status" value="1"/>
</dbReference>
<feature type="transmembrane region" description="Helical" evidence="2">
    <location>
        <begin position="12"/>
        <end position="36"/>
    </location>
</feature>
<dbReference type="InterPro" id="IPR005182">
    <property type="entry name" value="YdbS-like_PH"/>
</dbReference>
<dbReference type="PANTHER" id="PTHR34473:SF2">
    <property type="entry name" value="UPF0699 TRANSMEMBRANE PROTEIN YDBT"/>
    <property type="match status" value="1"/>
</dbReference>
<feature type="compositionally biased region" description="Basic and acidic residues" evidence="1">
    <location>
        <begin position="150"/>
        <end position="168"/>
    </location>
</feature>
<feature type="domain" description="YdbS-like PH" evidence="3">
    <location>
        <begin position="61"/>
        <end position="140"/>
    </location>
</feature>
<sequence length="511" mass="57447">MSEPQRQHPVAALTKALDVIRGNFITILILLFIGGGDEDILLAYWILGMAVILLVWGVVSWYRFSFQVAEGELRIEQGVFVRKKLYLTSDRIQVIDISAGVIQRLFGLVAVEIKTAGSSSKEAKISALTRQEAETLKAQLRRVINQAEGAEPRGREGEAGERIEETEPRKSYAIAPRDLLIAATTSGRMGVALSLVGAGFSQIDQVVSDERMVRFIENNIPQSTSASLIVLSITAVLVISWVFSFLSALIAYYDFKVEVREKELVISQGLFERTQLTVPFNRIQAVQIKEELMRQPFGYASLVIESAGYGESEGNSTTLFPLIKREKMYDFLEEVLPEYNVAIEGEDDHAPPLRALRRYLLRMLWWSLPFILIFWAIFPSYGLYGLVLLVPALLLGYQQYRDAAIRTEDHTIVLRARLLSKRTAIVKKYRMQATTLKQNPFQSRLQLRDFTLHVASGNQGRSFTVRDLDEGDAGRFWAWMLHEPLSASGGKKRSPGDNGNDAESLSFSEDT</sequence>
<feature type="transmembrane region" description="Helical" evidence="2">
    <location>
        <begin position="42"/>
        <end position="64"/>
    </location>
</feature>